<name>A0A1C6YM06_PLACU</name>
<feature type="transmembrane region" description="Helical" evidence="10">
    <location>
        <begin position="509"/>
        <end position="531"/>
    </location>
</feature>
<feature type="transmembrane region" description="Helical" evidence="10">
    <location>
        <begin position="565"/>
        <end position="588"/>
    </location>
</feature>
<reference evidence="11 12" key="1">
    <citation type="submission" date="2016-08" db="EMBL/GenBank/DDBJ databases">
        <authorList>
            <consortium name="Pathogen Informatics"/>
        </authorList>
    </citation>
    <scope>NUCLEOTIDE SEQUENCE [LARGE SCALE GENOMIC DNA]</scope>
    <source>
        <strain evidence="11 12">AJ</strain>
    </source>
</reference>
<keyword evidence="4 10" id="KW-0812">Transmembrane</keyword>
<feature type="transmembrane region" description="Helical" evidence="10">
    <location>
        <begin position="71"/>
        <end position="90"/>
    </location>
</feature>
<dbReference type="GO" id="GO:0032366">
    <property type="term" value="P:intracellular sterol transport"/>
    <property type="evidence" value="ECO:0007669"/>
    <property type="project" value="UniProtKB-UniRule"/>
</dbReference>
<comment type="similarity">
    <text evidence="2 10">Belongs to the ARV1 family.</text>
</comment>
<dbReference type="PANTHER" id="PTHR14467:SF0">
    <property type="entry name" value="PROTEIN ARV1"/>
    <property type="match status" value="1"/>
</dbReference>
<evidence type="ECO:0000256" key="2">
    <source>
        <dbReference type="ARBA" id="ARBA00009187"/>
    </source>
</evidence>
<dbReference type="Pfam" id="PF04161">
    <property type="entry name" value="Arv1"/>
    <property type="match status" value="1"/>
</dbReference>
<evidence type="ECO:0000256" key="9">
    <source>
        <dbReference type="ARBA" id="ARBA00023136"/>
    </source>
</evidence>
<dbReference type="GO" id="GO:0005789">
    <property type="term" value="C:endoplasmic reticulum membrane"/>
    <property type="evidence" value="ECO:0007669"/>
    <property type="project" value="UniProtKB-SubCell"/>
</dbReference>
<gene>
    <name evidence="11" type="primary">ARV1</name>
    <name evidence="11" type="ORF">PCHAJ_000315200</name>
</gene>
<dbReference type="EMBL" id="LT608178">
    <property type="protein sequence ID" value="SCM24433.1"/>
    <property type="molecule type" value="Genomic_DNA"/>
</dbReference>
<comment type="function">
    <text evidence="10">Mediator of sterol homeostasis involved in sterol uptake, trafficking and distribution into membranes.</text>
</comment>
<evidence type="ECO:0000256" key="3">
    <source>
        <dbReference type="ARBA" id="ARBA00022448"/>
    </source>
</evidence>
<evidence type="ECO:0000256" key="4">
    <source>
        <dbReference type="ARBA" id="ARBA00022692"/>
    </source>
</evidence>
<protein>
    <recommendedName>
        <fullName evidence="10">Protein ARV</fullName>
    </recommendedName>
</protein>
<comment type="function">
    <text evidence="10">Regulates also the sphingolipid metabolism.</text>
</comment>
<evidence type="ECO:0000256" key="8">
    <source>
        <dbReference type="ARBA" id="ARBA00023098"/>
    </source>
</evidence>
<dbReference type="GO" id="GO:0097036">
    <property type="term" value="P:regulation of plasma membrane sterol distribution"/>
    <property type="evidence" value="ECO:0007669"/>
    <property type="project" value="UniProtKB-UniRule"/>
</dbReference>
<dbReference type="GO" id="GO:0006665">
    <property type="term" value="P:sphingolipid metabolic process"/>
    <property type="evidence" value="ECO:0007669"/>
    <property type="project" value="UniProtKB-UniRule"/>
</dbReference>
<evidence type="ECO:0000313" key="12">
    <source>
        <dbReference type="Proteomes" id="UP000507163"/>
    </source>
</evidence>
<dbReference type="GO" id="GO:0005794">
    <property type="term" value="C:Golgi apparatus"/>
    <property type="evidence" value="ECO:0007669"/>
    <property type="project" value="TreeGrafter"/>
</dbReference>
<evidence type="ECO:0000256" key="10">
    <source>
        <dbReference type="RuleBase" id="RU368065"/>
    </source>
</evidence>
<keyword evidence="6 10" id="KW-1133">Transmembrane helix</keyword>
<dbReference type="AlphaFoldDB" id="A0A1C6YM06"/>
<dbReference type="Proteomes" id="UP000507163">
    <property type="component" value="Chromosome 12"/>
</dbReference>
<keyword evidence="10" id="KW-0746">Sphingolipid metabolism</keyword>
<evidence type="ECO:0000256" key="5">
    <source>
        <dbReference type="ARBA" id="ARBA00022824"/>
    </source>
</evidence>
<feature type="transmembrane region" description="Helical" evidence="10">
    <location>
        <begin position="480"/>
        <end position="497"/>
    </location>
</feature>
<keyword evidence="5 10" id="KW-0256">Endoplasmic reticulum</keyword>
<proteinExistence type="inferred from homology"/>
<evidence type="ECO:0000256" key="6">
    <source>
        <dbReference type="ARBA" id="ARBA00022989"/>
    </source>
</evidence>
<evidence type="ECO:0000256" key="7">
    <source>
        <dbReference type="ARBA" id="ARBA00023055"/>
    </source>
</evidence>
<keyword evidence="8 10" id="KW-0443">Lipid metabolism</keyword>
<dbReference type="PANTHER" id="PTHR14467">
    <property type="entry name" value="ARV1"/>
    <property type="match status" value="1"/>
</dbReference>
<accession>A0A1C6YM06</accession>
<keyword evidence="7 10" id="KW-0445">Lipid transport</keyword>
<keyword evidence="3 10" id="KW-0813">Transport</keyword>
<evidence type="ECO:0000313" key="11">
    <source>
        <dbReference type="EMBL" id="SCM24433.1"/>
    </source>
</evidence>
<sequence length="591" mass="71167">MICIKCGRCNSQIYTIFDKSNIKLNKCHDCNKICDEYIEKNPFIIFMNILFLRPEIYRHIVFNRLKYSDKFIHVFFFKIIIIFLIINVYLHPKFENDNANYNKFTNIFLMNTDLDIPIQNTSPSYNCSSYTLFAYKYNEKNNLYGLYNIFHNSNISNLVNIYKNKLLTCIFDNKFKNENVCIPNKYNKYADHDEWIINLLLHNNKNSRLNTHSGHKCGMIEDDEIDEKKQKNDNNIINTKQTSDNSISNTKRQYGITEYLENGINYIKNKIKYESIFYMKKRKTLLKNNLITFKDFNEYTKLKQTINVHIYDHNKGYKITFNHIENKKYDINYIISYLRNIFFYEQNDTLKNSYLENEGNVYIQNDNNNDICEGKQKYEFNVFEKNNSMCYEYESSEYNINGLENVCPYFLKNINLVLDKTKMANDIKDKQNMDQDNFSVEQISMYSKILYSNLDNEKYILKICNSSFSLKKLKLVTINYLLYFLFLCAFTYIFKLYQQRKYKINITMVKYNYLFMLFVLSNYPLVIYFILKVFNYNYINIYLNIYTLVCNIIAYHIFISNDGNYIFYSIFSVLVSYLLKTLFMIQIIPYM</sequence>
<feature type="transmembrane region" description="Helical" evidence="10">
    <location>
        <begin position="537"/>
        <end position="558"/>
    </location>
</feature>
<evidence type="ECO:0000256" key="1">
    <source>
        <dbReference type="ARBA" id="ARBA00004477"/>
    </source>
</evidence>
<keyword evidence="9 10" id="KW-0472">Membrane</keyword>
<comment type="subcellular location">
    <subcellularLocation>
        <location evidence="1 10">Endoplasmic reticulum membrane</location>
        <topology evidence="1 10">Multi-pass membrane protein</topology>
    </subcellularLocation>
</comment>
<dbReference type="GO" id="GO:0032541">
    <property type="term" value="C:cortical endoplasmic reticulum"/>
    <property type="evidence" value="ECO:0007669"/>
    <property type="project" value="TreeGrafter"/>
</dbReference>
<organism evidence="11 12">
    <name type="scientific">Plasmodium chabaudi chabaudi</name>
    <dbReference type="NCBI Taxonomy" id="31271"/>
    <lineage>
        <taxon>Eukaryota</taxon>
        <taxon>Sar</taxon>
        <taxon>Alveolata</taxon>
        <taxon>Apicomplexa</taxon>
        <taxon>Aconoidasida</taxon>
        <taxon>Haemosporida</taxon>
        <taxon>Plasmodiidae</taxon>
        <taxon>Plasmodium</taxon>
        <taxon>Plasmodium (Vinckeia)</taxon>
    </lineage>
</organism>
<dbReference type="GO" id="GO:0016125">
    <property type="term" value="P:sterol metabolic process"/>
    <property type="evidence" value="ECO:0007669"/>
    <property type="project" value="UniProtKB-UniRule"/>
</dbReference>
<dbReference type="InterPro" id="IPR007290">
    <property type="entry name" value="Arv1"/>
</dbReference>